<sequence length="699" mass="77133">MAAPTAAFCLGARIEHGRAVRGTVRYIGPLLQGPALKQPLERRTGAEETAPCDHATALALGYITPACTLFARGEAVAAAWSDAWFTSPLYAGIDWDDANRGKHDGTFKGVRYFQAHAPTSGSFVPLAALAATGDEYAFAREFWDQLVDKYCGEPDVDPGQWGGREVETIGWQKVMDKQRRLNELVEVAVQDRAIGYTRHTHLEQRLSALEILDLSRNLFASWADIFYLVCQLPRLTQLRVSHNRGLPCPPRPVSSPSPLESAQNGHPQDWTRERLAEASPLLENVTILIMSHVHFAWQDMAVLSSIFPNLTDVVANANGFAQLSPFYAFPSTQWTSMRLLELEHNQLDDWEDISLALGRLPQLDHLVLRGNRIKRVFYVDGTFLKLRKLNLIANQLEDWVSVHALNAFPALRAVRLYDNPITETVTPQELLGVLTARIGNMTEINNSTVKPRHRLNAELYYVNRTIEALVAQAEQAIRAETLQAAGSGAASAASPGIPSPESVATVSQAMQRTIETVHPRLPALCAEYDRNLDHLLRRAINPYDAALLAETAAQQQADARRGQVTTLRADLVKLRFGQINRDHPLARDLDGDVGMGGTPENHAIVQHALQAAMPAPCVKPVPRTLTVMALRAFTHKLLANAAAWSGTPVPPPPPPGSRTGIPRLMAVAGNGTWHVALQEPHRDLSFYPFEDDDWIVMVK</sequence>
<name>A0A4P9X4A6_9FUNG</name>
<keyword evidence="1" id="KW-0433">Leucine-rich repeat</keyword>
<reference evidence="6" key="1">
    <citation type="journal article" date="2018" name="Nat. Microbiol.">
        <title>Leveraging single-cell genomics to expand the fungal tree of life.</title>
        <authorList>
            <person name="Ahrendt S.R."/>
            <person name="Quandt C.A."/>
            <person name="Ciobanu D."/>
            <person name="Clum A."/>
            <person name="Salamov A."/>
            <person name="Andreopoulos B."/>
            <person name="Cheng J.F."/>
            <person name="Woyke T."/>
            <person name="Pelin A."/>
            <person name="Henrissat B."/>
            <person name="Reynolds N.K."/>
            <person name="Benny G.L."/>
            <person name="Smith M.E."/>
            <person name="James T.Y."/>
            <person name="Grigoriev I.V."/>
        </authorList>
    </citation>
    <scope>NUCLEOTIDE SEQUENCE [LARGE SCALE GENOMIC DNA]</scope>
    <source>
        <strain evidence="6">ATCC 52028</strain>
    </source>
</reference>
<organism evidence="5 6">
    <name type="scientific">Caulochytrium protostelioides</name>
    <dbReference type="NCBI Taxonomy" id="1555241"/>
    <lineage>
        <taxon>Eukaryota</taxon>
        <taxon>Fungi</taxon>
        <taxon>Fungi incertae sedis</taxon>
        <taxon>Chytridiomycota</taxon>
        <taxon>Chytridiomycota incertae sedis</taxon>
        <taxon>Chytridiomycetes</taxon>
        <taxon>Caulochytriales</taxon>
        <taxon>Caulochytriaceae</taxon>
        <taxon>Caulochytrium</taxon>
    </lineage>
</organism>
<dbReference type="PROSITE" id="PS50245">
    <property type="entry name" value="CAP_GLY_2"/>
    <property type="match status" value="1"/>
</dbReference>
<dbReference type="InterPro" id="IPR000938">
    <property type="entry name" value="CAP-Gly_domain"/>
</dbReference>
<feature type="region of interest" description="Disordered" evidence="3">
    <location>
        <begin position="249"/>
        <end position="268"/>
    </location>
</feature>
<dbReference type="Pfam" id="PF01302">
    <property type="entry name" value="CAP_GLY"/>
    <property type="match status" value="1"/>
</dbReference>
<dbReference type="SMART" id="SM01052">
    <property type="entry name" value="CAP_GLY"/>
    <property type="match status" value="1"/>
</dbReference>
<evidence type="ECO:0000313" key="6">
    <source>
        <dbReference type="Proteomes" id="UP000274922"/>
    </source>
</evidence>
<dbReference type="Proteomes" id="UP000274922">
    <property type="component" value="Unassembled WGS sequence"/>
</dbReference>
<keyword evidence="6" id="KW-1185">Reference proteome</keyword>
<dbReference type="Gene3D" id="2.30.30.190">
    <property type="entry name" value="CAP Gly-rich-like domain"/>
    <property type="match status" value="1"/>
</dbReference>
<dbReference type="InterPro" id="IPR036859">
    <property type="entry name" value="CAP-Gly_dom_sf"/>
</dbReference>
<proteinExistence type="predicted"/>
<dbReference type="GO" id="GO:0005737">
    <property type="term" value="C:cytoplasm"/>
    <property type="evidence" value="ECO:0007669"/>
    <property type="project" value="TreeGrafter"/>
</dbReference>
<dbReference type="AlphaFoldDB" id="A0A4P9X4A6"/>
<dbReference type="PANTHER" id="PTHR15454">
    <property type="entry name" value="NISCHARIN RELATED"/>
    <property type="match status" value="1"/>
</dbReference>
<dbReference type="SUPFAM" id="SSF52058">
    <property type="entry name" value="L domain-like"/>
    <property type="match status" value="1"/>
</dbReference>
<dbReference type="PANTHER" id="PTHR15454:SF56">
    <property type="entry name" value="PROTEIN PHOSPHATASE 1 REGULATORY SUBUNIT 7-RELATED"/>
    <property type="match status" value="1"/>
</dbReference>
<evidence type="ECO:0000256" key="2">
    <source>
        <dbReference type="ARBA" id="ARBA00022737"/>
    </source>
</evidence>
<dbReference type="InterPro" id="IPR032675">
    <property type="entry name" value="LRR_dom_sf"/>
</dbReference>
<accession>A0A4P9X4A6</accession>
<evidence type="ECO:0000259" key="4">
    <source>
        <dbReference type="PROSITE" id="PS50245"/>
    </source>
</evidence>
<keyword evidence="2" id="KW-0677">Repeat</keyword>
<evidence type="ECO:0000256" key="3">
    <source>
        <dbReference type="SAM" id="MobiDB-lite"/>
    </source>
</evidence>
<dbReference type="OrthoDB" id="5273213at2759"/>
<gene>
    <name evidence="5" type="ORF">CXG81DRAFT_20109</name>
</gene>
<dbReference type="PROSITE" id="PS00845">
    <property type="entry name" value="CAP_GLY_1"/>
    <property type="match status" value="1"/>
</dbReference>
<evidence type="ECO:0000313" key="5">
    <source>
        <dbReference type="EMBL" id="RKO99870.1"/>
    </source>
</evidence>
<protein>
    <recommendedName>
        <fullName evidence="4">CAP-Gly domain-containing protein</fullName>
    </recommendedName>
</protein>
<dbReference type="EMBL" id="ML014251">
    <property type="protein sequence ID" value="RKO99870.1"/>
    <property type="molecule type" value="Genomic_DNA"/>
</dbReference>
<feature type="domain" description="CAP-Gly" evidence="4">
    <location>
        <begin position="89"/>
        <end position="125"/>
    </location>
</feature>
<dbReference type="STRING" id="1555241.A0A4P9X4A6"/>
<evidence type="ECO:0000256" key="1">
    <source>
        <dbReference type="ARBA" id="ARBA00022614"/>
    </source>
</evidence>
<dbReference type="SUPFAM" id="SSF74924">
    <property type="entry name" value="Cap-Gly domain"/>
    <property type="match status" value="1"/>
</dbReference>
<dbReference type="Gene3D" id="3.80.10.10">
    <property type="entry name" value="Ribonuclease Inhibitor"/>
    <property type="match status" value="2"/>
</dbReference>